<dbReference type="PANTHER" id="PTHR43741:SF2">
    <property type="entry name" value="FMN-DEPENDENT NADH:QUINONE OXIDOREDUCTASE"/>
    <property type="match status" value="1"/>
</dbReference>
<dbReference type="Pfam" id="PF02525">
    <property type="entry name" value="Flavodoxin_2"/>
    <property type="match status" value="1"/>
</dbReference>
<proteinExistence type="predicted"/>
<evidence type="ECO:0000313" key="3">
    <source>
        <dbReference type="Proteomes" id="UP000305848"/>
    </source>
</evidence>
<dbReference type="EMBL" id="SZQL01000017">
    <property type="protein sequence ID" value="TKK65954.1"/>
    <property type="molecule type" value="Genomic_DNA"/>
</dbReference>
<dbReference type="InterPro" id="IPR050104">
    <property type="entry name" value="FMN-dep_NADH:Q_OxRdtase_AzoR1"/>
</dbReference>
<evidence type="ECO:0000259" key="1">
    <source>
        <dbReference type="Pfam" id="PF02525"/>
    </source>
</evidence>
<dbReference type="OrthoDB" id="9805013at2"/>
<feature type="domain" description="Flavodoxin-like fold" evidence="1">
    <location>
        <begin position="7"/>
        <end position="98"/>
    </location>
</feature>
<comment type="caution">
    <text evidence="2">The sequence shown here is derived from an EMBL/GenBank/DDBJ whole genome shotgun (WGS) entry which is preliminary data.</text>
</comment>
<dbReference type="SUPFAM" id="SSF52218">
    <property type="entry name" value="Flavoproteins"/>
    <property type="match status" value="1"/>
</dbReference>
<gene>
    <name evidence="2" type="ORF">FC093_18290</name>
</gene>
<dbReference type="PANTHER" id="PTHR43741">
    <property type="entry name" value="FMN-DEPENDENT NADH-AZOREDUCTASE 1"/>
    <property type="match status" value="1"/>
</dbReference>
<dbReference type="AlphaFoldDB" id="A0A4U3KWC6"/>
<evidence type="ECO:0000313" key="2">
    <source>
        <dbReference type="EMBL" id="TKK65954.1"/>
    </source>
</evidence>
<dbReference type="InterPro" id="IPR003680">
    <property type="entry name" value="Flavodoxin_fold"/>
</dbReference>
<name>A0A4U3KWC6_9BACT</name>
<keyword evidence="3" id="KW-1185">Reference proteome</keyword>
<sequence length="103" mass="11559">MKITEMKKVLVINASARGLKSHSRKLTEVFVNHLKSVYNSPVISFRELGNTNVPHINEKWINAAFKPETKRSVEDQEALKVSNAYISELREADIIVLGSVLAP</sequence>
<organism evidence="2 3">
    <name type="scientific">Ilyomonas limi</name>
    <dbReference type="NCBI Taxonomy" id="2575867"/>
    <lineage>
        <taxon>Bacteria</taxon>
        <taxon>Pseudomonadati</taxon>
        <taxon>Bacteroidota</taxon>
        <taxon>Chitinophagia</taxon>
        <taxon>Chitinophagales</taxon>
        <taxon>Chitinophagaceae</taxon>
        <taxon>Ilyomonas</taxon>
    </lineage>
</organism>
<reference evidence="2 3" key="1">
    <citation type="submission" date="2019-05" db="EMBL/GenBank/DDBJ databases">
        <title>Panacibacter sp. strain 17mud1-8 Genome sequencing and assembly.</title>
        <authorList>
            <person name="Chhetri G."/>
        </authorList>
    </citation>
    <scope>NUCLEOTIDE SEQUENCE [LARGE SCALE GENOMIC DNA]</scope>
    <source>
        <strain evidence="2 3">17mud1-8</strain>
    </source>
</reference>
<dbReference type="InterPro" id="IPR029039">
    <property type="entry name" value="Flavoprotein-like_sf"/>
</dbReference>
<protein>
    <recommendedName>
        <fullName evidence="1">Flavodoxin-like fold domain-containing protein</fullName>
    </recommendedName>
</protein>
<accession>A0A4U3KWC6</accession>
<dbReference type="Proteomes" id="UP000305848">
    <property type="component" value="Unassembled WGS sequence"/>
</dbReference>
<dbReference type="Gene3D" id="3.40.50.360">
    <property type="match status" value="1"/>
</dbReference>